<keyword evidence="4 9" id="KW-0067">ATP-binding</keyword>
<dbReference type="PANTHER" id="PTHR11070">
    <property type="entry name" value="UVRD / RECB / PCRA DNA HELICASE FAMILY MEMBER"/>
    <property type="match status" value="1"/>
</dbReference>
<evidence type="ECO:0000256" key="8">
    <source>
        <dbReference type="ARBA" id="ARBA00048988"/>
    </source>
</evidence>
<evidence type="ECO:0000256" key="9">
    <source>
        <dbReference type="PROSITE-ProRule" id="PRU00560"/>
    </source>
</evidence>
<dbReference type="PANTHER" id="PTHR11070:SF2">
    <property type="entry name" value="ATP-DEPENDENT DNA HELICASE SRS2"/>
    <property type="match status" value="1"/>
</dbReference>
<dbReference type="Pfam" id="PF12705">
    <property type="entry name" value="PDDEXK_1"/>
    <property type="match status" value="1"/>
</dbReference>
<evidence type="ECO:0000256" key="4">
    <source>
        <dbReference type="ARBA" id="ARBA00022840"/>
    </source>
</evidence>
<keyword evidence="13" id="KW-1185">Reference proteome</keyword>
<evidence type="ECO:0000313" key="13">
    <source>
        <dbReference type="Proteomes" id="UP000198397"/>
    </source>
</evidence>
<dbReference type="PROSITE" id="PS51217">
    <property type="entry name" value="UVRD_HELICASE_CTER"/>
    <property type="match status" value="1"/>
</dbReference>
<reference evidence="12 13" key="1">
    <citation type="submission" date="2017-06" db="EMBL/GenBank/DDBJ databases">
        <authorList>
            <person name="Kim H.J."/>
            <person name="Triplett B.A."/>
        </authorList>
    </citation>
    <scope>NUCLEOTIDE SEQUENCE [LARGE SCALE GENOMIC DNA]</scope>
    <source>
        <strain evidence="12 13">DSM 8800</strain>
    </source>
</reference>
<sequence length="1169" mass="126920">MTMSDDVPRLDPNQQRMVEAYLGMDQGLAVLASVPGAGKSATIGKAAAEDLLARSAAGDPRPHERVLIASFSKEDAADLCPDIVAWIEALYERGETPPTLGRSDIDRLCRQVREAPRIGTVDSVLRTVCGDIATEMGFDGMPTVGNPALIEQLHQDAYERVIEDDAGARRADRLRDAYDTSKAPPSIPKLLRDALEVARRRTLTPAEFENRLHAAVADNYRGGSITLEGLLDAIIDYRGAEAAADARDTLTDAEQRRLLAADQQLHTEWVALIETFGDLFTQYADAYETLVRERGVITHTDCAWLVETYFRDDRYVSPRRERLHTRYREAIDSVIIDEAQDVSRIQHDAVAHLVADDACILLAGDLDQCIYQWRDATPDLFAGALEDGQYFNRTWRPHATERAERNYRSRPGIVRFVNAVAERGLGHAERGGLGHLPTDPPAMTAIRDATGDPAVHIASFDPKGAPGSDDWVAPKDGMGEAATLARYVASGINTGRFPKADDEAGITVLFRRRTHMPAYADAFRARGMTVADASAYLFDSPVVRAVIDVIEWLANPTSPERTHRLLTESALASSASNDAEIDGLRGVAETVTDASGVLRADAVGDSEISHTRVMLGLVTLQTDTRLRRVEPASVLVREVIDRLELEVDPLGIDPATESPQRVATLDALVALVEEWEDDDRYSPARLHELLTPFLETPSRGPTQPVADADAVDVVFRTIHDMKGDQDDIVVVADMACSGATWATGMQTLVASAAGIALAPPATAGETKPPALPGVGGGLYDPTPSTSRARTPGGGGLGLRWDAEHWIDEGSGPARLCGPPVRRAAAAETRAEWWRTLHVALTRAQEHLIIPLPRTQLCLRGRDHWAHTCWEVLGEEVIGARGTHTVSLPDGDGVSQPTSVAVDQGSLGPWVATDGSEAEAVVPPQRPQRVTPATDIVGEAWQPRFLRPSLLGPLVDDPAAHLVSILREQTAQTETDTVDPDLPITFASVTSETVGEIVHTLVARLVRAEMSAEELCGPEARGLAVGVLEDAVEVGADEWDGLYTFLVEDVLEDLAVSELWSRVERATAVYVEEPLHGVTRVNGVDVEVQGAADLVLVLPDGTYHIEELKVRLAPATESLRRRYRMQAQAYAWVLTQQVDPAVSVEARVTTVGTVTETYAARSSAGLRELF</sequence>
<evidence type="ECO:0000256" key="2">
    <source>
        <dbReference type="ARBA" id="ARBA00022801"/>
    </source>
</evidence>
<dbReference type="Pfam" id="PF00580">
    <property type="entry name" value="UvrD-helicase"/>
    <property type="match status" value="1"/>
</dbReference>
<dbReference type="PROSITE" id="PS51198">
    <property type="entry name" value="UVRD_HELICASE_ATP_BIND"/>
    <property type="match status" value="1"/>
</dbReference>
<dbReference type="SUPFAM" id="SSF52540">
    <property type="entry name" value="P-loop containing nucleoside triphosphate hydrolases"/>
    <property type="match status" value="1"/>
</dbReference>
<evidence type="ECO:0000256" key="6">
    <source>
        <dbReference type="ARBA" id="ARBA00034617"/>
    </source>
</evidence>
<feature type="domain" description="UvrD-like helicase ATP-binding" evidence="10">
    <location>
        <begin position="12"/>
        <end position="410"/>
    </location>
</feature>
<organism evidence="12 13">
    <name type="scientific">Halorubrum vacuolatum</name>
    <name type="common">Natronobacterium vacuolatum</name>
    <dbReference type="NCBI Taxonomy" id="63740"/>
    <lineage>
        <taxon>Archaea</taxon>
        <taxon>Methanobacteriati</taxon>
        <taxon>Methanobacteriota</taxon>
        <taxon>Stenosarchaea group</taxon>
        <taxon>Halobacteria</taxon>
        <taxon>Halobacteriales</taxon>
        <taxon>Haloferacaceae</taxon>
        <taxon>Halorubrum</taxon>
    </lineage>
</organism>
<evidence type="ECO:0000259" key="10">
    <source>
        <dbReference type="PROSITE" id="PS51198"/>
    </source>
</evidence>
<dbReference type="GO" id="GO:0003677">
    <property type="term" value="F:DNA binding"/>
    <property type="evidence" value="ECO:0007669"/>
    <property type="project" value="InterPro"/>
</dbReference>
<dbReference type="InterPro" id="IPR014017">
    <property type="entry name" value="DNA_helicase_UvrD-like_C"/>
</dbReference>
<evidence type="ECO:0000259" key="11">
    <source>
        <dbReference type="PROSITE" id="PS51217"/>
    </source>
</evidence>
<evidence type="ECO:0000256" key="3">
    <source>
        <dbReference type="ARBA" id="ARBA00022806"/>
    </source>
</evidence>
<dbReference type="Proteomes" id="UP000198397">
    <property type="component" value="Unassembled WGS sequence"/>
</dbReference>
<comment type="catalytic activity">
    <reaction evidence="8">
        <text>ATP + H2O = ADP + phosphate + H(+)</text>
        <dbReference type="Rhea" id="RHEA:13065"/>
        <dbReference type="ChEBI" id="CHEBI:15377"/>
        <dbReference type="ChEBI" id="CHEBI:15378"/>
        <dbReference type="ChEBI" id="CHEBI:30616"/>
        <dbReference type="ChEBI" id="CHEBI:43474"/>
        <dbReference type="ChEBI" id="CHEBI:456216"/>
        <dbReference type="EC" id="5.6.2.4"/>
    </reaction>
</comment>
<keyword evidence="3 9" id="KW-0347">Helicase</keyword>
<dbReference type="GO" id="GO:0000725">
    <property type="term" value="P:recombinational repair"/>
    <property type="evidence" value="ECO:0007669"/>
    <property type="project" value="TreeGrafter"/>
</dbReference>
<dbReference type="EMBL" id="FZNQ01000035">
    <property type="protein sequence ID" value="SNR67903.1"/>
    <property type="molecule type" value="Genomic_DNA"/>
</dbReference>
<dbReference type="GO" id="GO:0005524">
    <property type="term" value="F:ATP binding"/>
    <property type="evidence" value="ECO:0007669"/>
    <property type="project" value="UniProtKB-UniRule"/>
</dbReference>
<gene>
    <name evidence="12" type="ORF">SAMN06264855_1354</name>
</gene>
<evidence type="ECO:0000256" key="7">
    <source>
        <dbReference type="ARBA" id="ARBA00034808"/>
    </source>
</evidence>
<evidence type="ECO:0000313" key="12">
    <source>
        <dbReference type="EMBL" id="SNR67903.1"/>
    </source>
</evidence>
<dbReference type="GO" id="GO:0016787">
    <property type="term" value="F:hydrolase activity"/>
    <property type="evidence" value="ECO:0007669"/>
    <property type="project" value="UniProtKB-UniRule"/>
</dbReference>
<dbReference type="InterPro" id="IPR000212">
    <property type="entry name" value="DNA_helicase_UvrD/REP"/>
</dbReference>
<dbReference type="InterPro" id="IPR027417">
    <property type="entry name" value="P-loop_NTPase"/>
</dbReference>
<accession>A0A238YBB5</accession>
<feature type="binding site" evidence="9">
    <location>
        <begin position="33"/>
        <end position="40"/>
    </location>
    <ligand>
        <name>ATP</name>
        <dbReference type="ChEBI" id="CHEBI:30616"/>
    </ligand>
</feature>
<keyword evidence="5" id="KW-0413">Isomerase</keyword>
<name>A0A238YBB5_HALVU</name>
<dbReference type="EC" id="5.6.2.4" evidence="7"/>
<feature type="domain" description="UvrD-like helicase C-terminal" evidence="11">
    <location>
        <begin position="436"/>
        <end position="723"/>
    </location>
</feature>
<proteinExistence type="predicted"/>
<protein>
    <recommendedName>
        <fullName evidence="7">DNA 3'-5' helicase</fullName>
        <ecNumber evidence="7">5.6.2.4</ecNumber>
    </recommendedName>
</protein>
<dbReference type="GO" id="GO:0043138">
    <property type="term" value="F:3'-5' DNA helicase activity"/>
    <property type="evidence" value="ECO:0007669"/>
    <property type="project" value="UniProtKB-EC"/>
</dbReference>
<comment type="catalytic activity">
    <reaction evidence="6">
        <text>Couples ATP hydrolysis with the unwinding of duplex DNA by translocating in the 3'-5' direction.</text>
        <dbReference type="EC" id="5.6.2.4"/>
    </reaction>
</comment>
<dbReference type="InterPro" id="IPR038726">
    <property type="entry name" value="PDDEXK_AddAB-type"/>
</dbReference>
<evidence type="ECO:0000256" key="1">
    <source>
        <dbReference type="ARBA" id="ARBA00022741"/>
    </source>
</evidence>
<keyword evidence="2 9" id="KW-0378">Hydrolase</keyword>
<dbReference type="InterPro" id="IPR014016">
    <property type="entry name" value="UvrD-like_ATP-bd"/>
</dbReference>
<evidence type="ECO:0000256" key="5">
    <source>
        <dbReference type="ARBA" id="ARBA00023235"/>
    </source>
</evidence>
<dbReference type="Gene3D" id="3.40.50.300">
    <property type="entry name" value="P-loop containing nucleotide triphosphate hydrolases"/>
    <property type="match status" value="3"/>
</dbReference>
<keyword evidence="1 9" id="KW-0547">Nucleotide-binding</keyword>
<dbReference type="AlphaFoldDB" id="A0A238YBB5"/>